<evidence type="ECO:0000256" key="6">
    <source>
        <dbReference type="ARBA" id="ARBA00023055"/>
    </source>
</evidence>
<feature type="region of interest" description="Disordered" evidence="9">
    <location>
        <begin position="642"/>
        <end position="670"/>
    </location>
</feature>
<dbReference type="GO" id="GO:0008289">
    <property type="term" value="F:lipid binding"/>
    <property type="evidence" value="ECO:0007669"/>
    <property type="project" value="UniProtKB-KW"/>
</dbReference>
<dbReference type="CDD" id="cd21675">
    <property type="entry name" value="SMP_TEX2"/>
    <property type="match status" value="1"/>
</dbReference>
<dbReference type="Pfam" id="PF10296">
    <property type="entry name" value="MMM1"/>
    <property type="match status" value="1"/>
</dbReference>
<evidence type="ECO:0000313" key="13">
    <source>
        <dbReference type="EMBL" id="CAB4252064.1"/>
    </source>
</evidence>
<name>A0A8H2ZF80_9SACH</name>
<dbReference type="InterPro" id="IPR001849">
    <property type="entry name" value="PH_domain"/>
</dbReference>
<dbReference type="InterPro" id="IPR031468">
    <property type="entry name" value="SMP_LBD"/>
</dbReference>
<feature type="domain" description="SMP-LTD" evidence="12">
    <location>
        <begin position="276"/>
        <end position="467"/>
    </location>
</feature>
<keyword evidence="6" id="KW-0445">Lipid transport</keyword>
<comment type="caution">
    <text evidence="13">The sequence shown here is derived from an EMBL/GenBank/DDBJ whole genome shotgun (WGS) entry which is preliminary data.</text>
</comment>
<feature type="transmembrane region" description="Helical" evidence="10">
    <location>
        <begin position="7"/>
        <end position="29"/>
    </location>
</feature>
<evidence type="ECO:0000259" key="12">
    <source>
        <dbReference type="PROSITE" id="PS51847"/>
    </source>
</evidence>
<dbReference type="Proteomes" id="UP000644660">
    <property type="component" value="Unassembled WGS sequence"/>
</dbReference>
<protein>
    <recommendedName>
        <fullName evidence="15">SMP-LTD domain-containing protein</fullName>
    </recommendedName>
</protein>
<keyword evidence="14" id="KW-1185">Reference proteome</keyword>
<dbReference type="PANTHER" id="PTHR13466:SF19">
    <property type="entry name" value="NUCLEUS-VACUOLE JUNCTION PROTEIN 2"/>
    <property type="match status" value="1"/>
</dbReference>
<dbReference type="GO" id="GO:0005789">
    <property type="term" value="C:endoplasmic reticulum membrane"/>
    <property type="evidence" value="ECO:0007669"/>
    <property type="project" value="UniProtKB-SubCell"/>
</dbReference>
<dbReference type="PANTHER" id="PTHR13466">
    <property type="entry name" value="TEX2 PROTEIN-RELATED"/>
    <property type="match status" value="1"/>
</dbReference>
<feature type="compositionally biased region" description="Low complexity" evidence="9">
    <location>
        <begin position="546"/>
        <end position="560"/>
    </location>
</feature>
<evidence type="ECO:0000256" key="10">
    <source>
        <dbReference type="SAM" id="Phobius"/>
    </source>
</evidence>
<evidence type="ECO:0000256" key="8">
    <source>
        <dbReference type="ARBA" id="ARBA00023136"/>
    </source>
</evidence>
<keyword evidence="7" id="KW-0446">Lipid-binding</keyword>
<dbReference type="AlphaFoldDB" id="A0A8H2ZF80"/>
<dbReference type="GeneID" id="64855183"/>
<dbReference type="RefSeq" id="XP_041404103.1">
    <property type="nucleotide sequence ID" value="XM_041548169.1"/>
</dbReference>
<feature type="region of interest" description="Disordered" evidence="9">
    <location>
        <begin position="546"/>
        <end position="596"/>
    </location>
</feature>
<reference evidence="13 14" key="1">
    <citation type="submission" date="2020-05" db="EMBL/GenBank/DDBJ databases">
        <authorList>
            <person name="Casaregola S."/>
            <person name="Devillers H."/>
            <person name="Grondin C."/>
        </authorList>
    </citation>
    <scope>NUCLEOTIDE SEQUENCE [LARGE SCALE GENOMIC DNA]</scope>
    <source>
        <strain evidence="13 14">CLIB 1767</strain>
    </source>
</reference>
<feature type="compositionally biased region" description="Polar residues" evidence="9">
    <location>
        <begin position="561"/>
        <end position="570"/>
    </location>
</feature>
<gene>
    <name evidence="13" type="ORF">KABA2_01S05170</name>
</gene>
<evidence type="ECO:0000313" key="14">
    <source>
        <dbReference type="Proteomes" id="UP000644660"/>
    </source>
</evidence>
<evidence type="ECO:0000256" key="1">
    <source>
        <dbReference type="ARBA" id="ARBA00004586"/>
    </source>
</evidence>
<evidence type="ECO:0000256" key="5">
    <source>
        <dbReference type="ARBA" id="ARBA00022989"/>
    </source>
</evidence>
<accession>A0A8H2ZF80</accession>
<dbReference type="PROSITE" id="PS50003">
    <property type="entry name" value="PH_DOMAIN"/>
    <property type="match status" value="1"/>
</dbReference>
<feature type="compositionally biased region" description="Polar residues" evidence="9">
    <location>
        <begin position="507"/>
        <end position="525"/>
    </location>
</feature>
<evidence type="ECO:0000256" key="7">
    <source>
        <dbReference type="ARBA" id="ARBA00023121"/>
    </source>
</evidence>
<dbReference type="PROSITE" id="PS51847">
    <property type="entry name" value="SMP"/>
    <property type="match status" value="1"/>
</dbReference>
<evidence type="ECO:0000256" key="2">
    <source>
        <dbReference type="ARBA" id="ARBA00022448"/>
    </source>
</evidence>
<proteinExistence type="predicted"/>
<dbReference type="EMBL" id="CAEFZW010000001">
    <property type="protein sequence ID" value="CAB4252064.1"/>
    <property type="molecule type" value="Genomic_DNA"/>
</dbReference>
<dbReference type="InterPro" id="IPR019411">
    <property type="entry name" value="MMM1_dom"/>
</dbReference>
<keyword evidence="2" id="KW-0813">Transport</keyword>
<dbReference type="SUPFAM" id="SSF50729">
    <property type="entry name" value="PH domain-like"/>
    <property type="match status" value="1"/>
</dbReference>
<comment type="subcellular location">
    <subcellularLocation>
        <location evidence="1">Endoplasmic reticulum membrane</location>
    </subcellularLocation>
</comment>
<feature type="compositionally biased region" description="Polar residues" evidence="9">
    <location>
        <begin position="722"/>
        <end position="739"/>
    </location>
</feature>
<feature type="domain" description="PH" evidence="11">
    <location>
        <begin position="69"/>
        <end position="237"/>
    </location>
</feature>
<keyword evidence="5 10" id="KW-1133">Transmembrane helix</keyword>
<dbReference type="SMART" id="SM00233">
    <property type="entry name" value="PH"/>
    <property type="match status" value="1"/>
</dbReference>
<organism evidence="13 14">
    <name type="scientific">Maudiozyma barnettii</name>
    <dbReference type="NCBI Taxonomy" id="61262"/>
    <lineage>
        <taxon>Eukaryota</taxon>
        <taxon>Fungi</taxon>
        <taxon>Dikarya</taxon>
        <taxon>Ascomycota</taxon>
        <taxon>Saccharomycotina</taxon>
        <taxon>Saccharomycetes</taxon>
        <taxon>Saccharomycetales</taxon>
        <taxon>Saccharomycetaceae</taxon>
        <taxon>Maudiozyma</taxon>
    </lineage>
</organism>
<evidence type="ECO:0000259" key="11">
    <source>
        <dbReference type="PROSITE" id="PS50003"/>
    </source>
</evidence>
<keyword evidence="3 10" id="KW-0812">Transmembrane</keyword>
<evidence type="ECO:0000256" key="9">
    <source>
        <dbReference type="SAM" id="MobiDB-lite"/>
    </source>
</evidence>
<feature type="compositionally biased region" description="Basic and acidic residues" evidence="9">
    <location>
        <begin position="574"/>
        <end position="593"/>
    </location>
</feature>
<feature type="compositionally biased region" description="Low complexity" evidence="9">
    <location>
        <begin position="710"/>
        <end position="721"/>
    </location>
</feature>
<dbReference type="GO" id="GO:1990456">
    <property type="term" value="P:mitochondrion-endoplasmic reticulum membrane tethering"/>
    <property type="evidence" value="ECO:0007669"/>
    <property type="project" value="TreeGrafter"/>
</dbReference>
<dbReference type="GO" id="GO:0015914">
    <property type="term" value="P:phospholipid transport"/>
    <property type="evidence" value="ECO:0007669"/>
    <property type="project" value="TreeGrafter"/>
</dbReference>
<evidence type="ECO:0000256" key="3">
    <source>
        <dbReference type="ARBA" id="ARBA00022692"/>
    </source>
</evidence>
<evidence type="ECO:0008006" key="15">
    <source>
        <dbReference type="Google" id="ProtNLM"/>
    </source>
</evidence>
<keyword evidence="8 10" id="KW-0472">Membrane</keyword>
<feature type="region of interest" description="Disordered" evidence="9">
    <location>
        <begin position="709"/>
        <end position="739"/>
    </location>
</feature>
<dbReference type="GO" id="GO:0032865">
    <property type="term" value="C:ERMES complex"/>
    <property type="evidence" value="ECO:0007669"/>
    <property type="project" value="TreeGrafter"/>
</dbReference>
<evidence type="ECO:0000256" key="4">
    <source>
        <dbReference type="ARBA" id="ARBA00022824"/>
    </source>
</evidence>
<sequence>MNGIKIFIFAYFLGGITFIPLVIIAFLYFNKKNELIDDDNSKDLVSSLIVPDIDPALKAGKYEEKIGVDVKYSGWISITNQYYYHFTELKELGLNEDETVLQRSQLKKRQKFYAILREGNLFLYKDDDPSRKNLLHAFSLKDMFVTIWPRCNTDNEPLSDASLYTKRTCLALFRKGSVTLDEDKKTLLFANNNIVEPDETNQDTVILKTSKANQFYLYFENNMDKEDWYFQLINASKNISPSENNSPFNPNIMADTAYLSTADALYLIQTINSTQGQLTTKWLNALLGRLFLSLQETDTLNQALLERIDKKLTKINKPGFLNDFVIEKVDVGNSVPFITNPRLSEMSPEGSMKLLADVSYKGSLEVIISTKVNINLGSHFKPREVSLQLSIKVKEVTGPLLVLFKPPPSNRIWYAFESEPVMELDVEPIVSSSKLSYNVITNAIKGKFAEAIKESLVVPYYDDIFFYSTTDEIYRGGVWSKNTKPSASSLNLDLDTIKSKVNDVDSDNFSSKMENKANSSSSFKTTETSVKYRTIEKMGSIRNSLKSSRLSMDLSSSANSTNQPNNSNIESDPDSTKDSKKKEIANKLDDHSAKSKKYIKNSMSKLNKWYKETVATKEDELPEEDSENYDEIESNEKLHDNLTDTIPVPTKEPMKDPPQMISNRRTISKKVNEGVLNSPVVSQTSESNDVKLDASPVVVATEMFGNKQRSISTSSGSHSTIKQQGSYSQFTNPNMKEYC</sequence>
<keyword evidence="4" id="KW-0256">Endoplasmic reticulum</keyword>
<feature type="region of interest" description="Disordered" evidence="9">
    <location>
        <begin position="505"/>
        <end position="525"/>
    </location>
</feature>